<evidence type="ECO:0000313" key="3">
    <source>
        <dbReference type="EMBL" id="MXG92104.1"/>
    </source>
</evidence>
<feature type="region of interest" description="Disordered" evidence="1">
    <location>
        <begin position="15"/>
        <end position="35"/>
    </location>
</feature>
<keyword evidence="2" id="KW-0472">Membrane</keyword>
<evidence type="ECO:0000256" key="1">
    <source>
        <dbReference type="SAM" id="MobiDB-lite"/>
    </source>
</evidence>
<evidence type="ECO:0000313" key="4">
    <source>
        <dbReference type="Proteomes" id="UP000473325"/>
    </source>
</evidence>
<feature type="transmembrane region" description="Helical" evidence="2">
    <location>
        <begin position="41"/>
        <end position="63"/>
    </location>
</feature>
<keyword evidence="2" id="KW-0812">Transmembrane</keyword>
<comment type="caution">
    <text evidence="3">The sequence shown here is derived from an EMBL/GenBank/DDBJ whole genome shotgun (WGS) entry which is preliminary data.</text>
</comment>
<evidence type="ECO:0000256" key="2">
    <source>
        <dbReference type="SAM" id="Phobius"/>
    </source>
</evidence>
<dbReference type="EMBL" id="WUEK01000018">
    <property type="protein sequence ID" value="MXG92104.1"/>
    <property type="molecule type" value="Genomic_DNA"/>
</dbReference>
<name>A0A6L7F4H6_9ACTN</name>
<sequence>MPDLSDLDDFLDDFQQGGSTVHRMSPAQVRRRGDRIRRRRTAGIAAGGVLVAALAVGAPIAALTGPGDDRGSMVATDVPSATPTAPPDGWAQAIPAEFPITDGMPTSTTVGADALEGDPGVPAGCRTTFEGYVDDLSATYQGVGSEDRQVRDLVLFPDATSAQAWLDGVRAAVASCPEEAVGSDTTLVHAVDPVDLGGDEGWRLTQQVRQADGLVSDLTLTLVTRVGNAVLTDYSSGSAGGEQAVDLETTRLVEASTPVREALCAFAVEPCG</sequence>
<proteinExistence type="predicted"/>
<organism evidence="3 4">
    <name type="scientific">Nocardioides flavescens</name>
    <dbReference type="NCBI Taxonomy" id="2691959"/>
    <lineage>
        <taxon>Bacteria</taxon>
        <taxon>Bacillati</taxon>
        <taxon>Actinomycetota</taxon>
        <taxon>Actinomycetes</taxon>
        <taxon>Propionibacteriales</taxon>
        <taxon>Nocardioidaceae</taxon>
        <taxon>Nocardioides</taxon>
    </lineage>
</organism>
<evidence type="ECO:0008006" key="5">
    <source>
        <dbReference type="Google" id="ProtNLM"/>
    </source>
</evidence>
<gene>
    <name evidence="3" type="ORF">GRQ65_21400</name>
</gene>
<reference evidence="3 4" key="1">
    <citation type="submission" date="2019-12" db="EMBL/GenBank/DDBJ databases">
        <authorList>
            <person name="Kun Z."/>
        </authorList>
    </citation>
    <scope>NUCLEOTIDE SEQUENCE [LARGE SCALE GENOMIC DNA]</scope>
    <source>
        <strain evidence="3 4">YIM 123512</strain>
    </source>
</reference>
<keyword evidence="4" id="KW-1185">Reference proteome</keyword>
<protein>
    <recommendedName>
        <fullName evidence="5">PknH-like extracellular domain-containing protein</fullName>
    </recommendedName>
</protein>
<dbReference type="AlphaFoldDB" id="A0A6L7F4H6"/>
<dbReference type="RefSeq" id="WP_160880046.1">
    <property type="nucleotide sequence ID" value="NZ_WUEK01000018.1"/>
</dbReference>
<dbReference type="Proteomes" id="UP000473325">
    <property type="component" value="Unassembled WGS sequence"/>
</dbReference>
<keyword evidence="2" id="KW-1133">Transmembrane helix</keyword>
<accession>A0A6L7F4H6</accession>